<feature type="region of interest" description="Disordered" evidence="1">
    <location>
        <begin position="188"/>
        <end position="215"/>
    </location>
</feature>
<feature type="chain" id="PRO_5040213240" evidence="2">
    <location>
        <begin position="24"/>
        <end position="215"/>
    </location>
</feature>
<dbReference type="Proteomes" id="UP000886653">
    <property type="component" value="Unassembled WGS sequence"/>
</dbReference>
<feature type="compositionally biased region" description="Gly residues" evidence="1">
    <location>
        <begin position="203"/>
        <end position="215"/>
    </location>
</feature>
<feature type="signal peptide" evidence="2">
    <location>
        <begin position="1"/>
        <end position="23"/>
    </location>
</feature>
<accession>A0A9P6NV08</accession>
<comment type="caution">
    <text evidence="3">The sequence shown here is derived from an EMBL/GenBank/DDBJ whole genome shotgun (WGS) entry which is preliminary data.</text>
</comment>
<evidence type="ECO:0000256" key="1">
    <source>
        <dbReference type="SAM" id="MobiDB-lite"/>
    </source>
</evidence>
<dbReference type="AlphaFoldDB" id="A0A9P6NV08"/>
<reference evidence="3" key="1">
    <citation type="submission" date="2013-11" db="EMBL/GenBank/DDBJ databases">
        <title>Genome sequence of the fusiform rust pathogen reveals effectors for host alternation and coevolution with pine.</title>
        <authorList>
            <consortium name="DOE Joint Genome Institute"/>
            <person name="Smith K."/>
            <person name="Pendleton A."/>
            <person name="Kubisiak T."/>
            <person name="Anderson C."/>
            <person name="Salamov A."/>
            <person name="Aerts A."/>
            <person name="Riley R."/>
            <person name="Clum A."/>
            <person name="Lindquist E."/>
            <person name="Ence D."/>
            <person name="Campbell M."/>
            <person name="Kronenberg Z."/>
            <person name="Feau N."/>
            <person name="Dhillon B."/>
            <person name="Hamelin R."/>
            <person name="Burleigh J."/>
            <person name="Smith J."/>
            <person name="Yandell M."/>
            <person name="Nelson C."/>
            <person name="Grigoriev I."/>
            <person name="Davis J."/>
        </authorList>
    </citation>
    <scope>NUCLEOTIDE SEQUENCE</scope>
    <source>
        <strain evidence="3">G11</strain>
    </source>
</reference>
<gene>
    <name evidence="3" type="ORF">CROQUDRAFT_39116</name>
</gene>
<dbReference type="EMBL" id="MU167223">
    <property type="protein sequence ID" value="KAG0149990.1"/>
    <property type="molecule type" value="Genomic_DNA"/>
</dbReference>
<sequence length="215" mass="22998">MPRLWTSRALSLTVLFWASLIWGQESNAPQDVKPERCEGVATIAAVIPEIKDLDGHELNVMVGNMSYSLAMTGNLSLTSTMSTWHCGVTHNTVVSNGTMRTLTTVFAAGQQSCYSDPLPVDSTWLTNWNTLVFSGEVFFSVNVHDMTCGSPTTLLNIVSPCAWNASTEGGLRGTGLCRWNLTDKVHHAGDKEEGTGDENGQNGDDGQGGGDGGTQ</sequence>
<name>A0A9P6NV08_9BASI</name>
<evidence type="ECO:0000256" key="2">
    <source>
        <dbReference type="SAM" id="SignalP"/>
    </source>
</evidence>
<proteinExistence type="predicted"/>
<dbReference type="OrthoDB" id="2495263at2759"/>
<evidence type="ECO:0000313" key="3">
    <source>
        <dbReference type="EMBL" id="KAG0149990.1"/>
    </source>
</evidence>
<keyword evidence="4" id="KW-1185">Reference proteome</keyword>
<protein>
    <submittedName>
        <fullName evidence="3">Uncharacterized protein</fullName>
    </submittedName>
</protein>
<evidence type="ECO:0000313" key="4">
    <source>
        <dbReference type="Proteomes" id="UP000886653"/>
    </source>
</evidence>
<keyword evidence="2" id="KW-0732">Signal</keyword>
<organism evidence="3 4">
    <name type="scientific">Cronartium quercuum f. sp. fusiforme G11</name>
    <dbReference type="NCBI Taxonomy" id="708437"/>
    <lineage>
        <taxon>Eukaryota</taxon>
        <taxon>Fungi</taxon>
        <taxon>Dikarya</taxon>
        <taxon>Basidiomycota</taxon>
        <taxon>Pucciniomycotina</taxon>
        <taxon>Pucciniomycetes</taxon>
        <taxon>Pucciniales</taxon>
        <taxon>Coleosporiaceae</taxon>
        <taxon>Cronartium</taxon>
    </lineage>
</organism>